<evidence type="ECO:0000313" key="2">
    <source>
        <dbReference type="Proteomes" id="UP000192042"/>
    </source>
</evidence>
<reference evidence="1 2" key="1">
    <citation type="submission" date="2017-03" db="EMBL/GenBank/DDBJ databases">
        <authorList>
            <person name="Afonso C.L."/>
            <person name="Miller P.J."/>
            <person name="Scott M.A."/>
            <person name="Spackman E."/>
            <person name="Goraichik I."/>
            <person name="Dimitrov K.M."/>
            <person name="Suarez D.L."/>
            <person name="Swayne D.E."/>
        </authorList>
    </citation>
    <scope>NUCLEOTIDE SEQUENCE [LARGE SCALE GENOMIC DNA]</scope>
    <source>
        <strain evidence="1">Genome sequencing of Nitrospira japonica strain NJ11</strain>
    </source>
</reference>
<dbReference type="KEGG" id="nja:NSJP_1925"/>
<protein>
    <submittedName>
        <fullName evidence="1">Uncharacterized protein</fullName>
    </submittedName>
</protein>
<dbReference type="AlphaFoldDB" id="A0A1W1I4Z3"/>
<name>A0A1W1I4Z3_9BACT</name>
<sequence length="132" mass="14561">MEGLRVKTSDTGGYFAIIGPHNWSVSADGQQLTWNGYALTRVSGSGVTYVGVWSGTDGDPMEIAFGDDGTYQWRWVNENESVYGHYVVSGNILTAYEKRGDMTATGNRLTMDTVWGRSSGRQLFPQCRSLAY</sequence>
<dbReference type="Proteomes" id="UP000192042">
    <property type="component" value="Chromosome I"/>
</dbReference>
<accession>A0A1W1I4Z3</accession>
<gene>
    <name evidence="1" type="ORF">NSJP_1925</name>
</gene>
<dbReference type="EMBL" id="LT828648">
    <property type="protein sequence ID" value="SLM48097.1"/>
    <property type="molecule type" value="Genomic_DNA"/>
</dbReference>
<proteinExistence type="predicted"/>
<evidence type="ECO:0000313" key="1">
    <source>
        <dbReference type="EMBL" id="SLM48097.1"/>
    </source>
</evidence>
<organism evidence="1 2">
    <name type="scientific">Nitrospira japonica</name>
    <dbReference type="NCBI Taxonomy" id="1325564"/>
    <lineage>
        <taxon>Bacteria</taxon>
        <taxon>Pseudomonadati</taxon>
        <taxon>Nitrospirota</taxon>
        <taxon>Nitrospiria</taxon>
        <taxon>Nitrospirales</taxon>
        <taxon>Nitrospiraceae</taxon>
        <taxon>Nitrospira</taxon>
    </lineage>
</organism>
<keyword evidence="2" id="KW-1185">Reference proteome</keyword>